<evidence type="ECO:0000313" key="2">
    <source>
        <dbReference type="Proteomes" id="UP000056502"/>
    </source>
</evidence>
<dbReference type="AlphaFoldDB" id="A0A0M3TKI8"/>
<sequence length="79" mass="9599">MQIRFLLRRAHQPIRRFNCFQFRFDFIFVFCKFRIQTDSLSKRRNRIYPNLINIHVRGKISVIIGINAGTNGRRLDLFK</sequence>
<proteinExistence type="predicted"/>
<organism evidence="1">
    <name type="scientific">Leptospira interrogans serovar Hardjo str. Norma</name>
    <dbReference type="NCBI Taxonomy" id="1279460"/>
    <lineage>
        <taxon>Bacteria</taxon>
        <taxon>Pseudomonadati</taxon>
        <taxon>Spirochaetota</taxon>
        <taxon>Spirochaetia</taxon>
        <taxon>Leptospirales</taxon>
        <taxon>Leptospiraceae</taxon>
        <taxon>Leptospira</taxon>
    </lineage>
</organism>
<dbReference type="Proteomes" id="UP000056502">
    <property type="component" value="Chromosome I"/>
</dbReference>
<reference evidence="1 2" key="1">
    <citation type="journal article" date="2015" name="Genome Announc.">
        <title>Whole-Genome Sequence of Leptospira interrogans Serovar Hardjo Subtype Hardjoprajitno Strain Norma, Isolated from Cattle in a Leptospirosis Outbreak in Brazil.</title>
        <authorList>
            <person name="Cosate M.R."/>
            <person name="Soares S.C."/>
            <person name="Mendes T.A."/>
            <person name="Raittz R.T."/>
            <person name="Moreira E.C."/>
            <person name="Leite R."/>
            <person name="Fernandes G.R."/>
            <person name="Haddad J.P."/>
            <person name="Ortega J.M."/>
        </authorList>
    </citation>
    <scope>NUCLEOTIDE SEQUENCE [LARGE SCALE GENOMIC DNA]</scope>
    <source>
        <strain evidence="1 2">Norma</strain>
    </source>
</reference>
<accession>A0A0M3TKI8</accession>
<evidence type="ECO:0000313" key="1">
    <source>
        <dbReference type="EMBL" id="ALE37401.1"/>
    </source>
</evidence>
<protein>
    <submittedName>
        <fullName evidence="1">Uncharacterized protein</fullName>
    </submittedName>
</protein>
<dbReference type="PATRIC" id="fig|1279460.3.peg.170"/>
<gene>
    <name evidence="1" type="ORF">G436_0170</name>
</gene>
<name>A0A0M3TKI8_LEPIR</name>
<dbReference type="EMBL" id="CP012603">
    <property type="protein sequence ID" value="ALE37401.1"/>
    <property type="molecule type" value="Genomic_DNA"/>
</dbReference>